<organism evidence="2 3">
    <name type="scientific">Sphaerisporangium album</name>
    <dbReference type="NCBI Taxonomy" id="509200"/>
    <lineage>
        <taxon>Bacteria</taxon>
        <taxon>Bacillati</taxon>
        <taxon>Actinomycetota</taxon>
        <taxon>Actinomycetes</taxon>
        <taxon>Streptosporangiales</taxon>
        <taxon>Streptosporangiaceae</taxon>
        <taxon>Sphaerisporangium</taxon>
    </lineage>
</organism>
<protein>
    <submittedName>
        <fullName evidence="2">Replication initiation protein</fullName>
    </submittedName>
</protein>
<gene>
    <name evidence="2" type="ORF">DQ384_37580</name>
</gene>
<dbReference type="RefSeq" id="WP_114033651.1">
    <property type="nucleotide sequence ID" value="NZ_QOIL01000033.1"/>
</dbReference>
<keyword evidence="3" id="KW-1185">Reference proteome</keyword>
<evidence type="ECO:0000313" key="2">
    <source>
        <dbReference type="EMBL" id="RCG20074.1"/>
    </source>
</evidence>
<dbReference type="EMBL" id="QOIL01000033">
    <property type="protein sequence ID" value="RCG20074.1"/>
    <property type="molecule type" value="Genomic_DNA"/>
</dbReference>
<dbReference type="Proteomes" id="UP000253094">
    <property type="component" value="Unassembled WGS sequence"/>
</dbReference>
<evidence type="ECO:0000256" key="1">
    <source>
        <dbReference type="SAM" id="MobiDB-lite"/>
    </source>
</evidence>
<dbReference type="Pfam" id="PF20199">
    <property type="entry name" value="RepSA"/>
    <property type="match status" value="1"/>
</dbReference>
<reference evidence="2 3" key="1">
    <citation type="submission" date="2018-06" db="EMBL/GenBank/DDBJ databases">
        <title>Sphaerisporangium craniellae sp. nov., isolated from a marine sponge in the South China Sea.</title>
        <authorList>
            <person name="Li L."/>
        </authorList>
    </citation>
    <scope>NUCLEOTIDE SEQUENCE [LARGE SCALE GENOMIC DNA]</scope>
    <source>
        <strain evidence="2 3">CCTCC AA 208026</strain>
    </source>
</reference>
<accession>A0A367EPR9</accession>
<sequence length="555" mass="61427">MTDAGTRGVAGRVRALLASDVAELVAEQNGVCVRSIAYRVTDTQTGQSRVVEIPCGATREDRCGPCAKRARQTRMAQCREGWHLEAEPVIDAEPPTDDQKWLIEWRADLMARRDAAVAAGDPEAADWAGALEEVDAEIAASGLRGPVADEGAAGDRRVRSTRRRQDAPDLPRRQMADTTLGRVYVTPDGKRFRPSMFLTLTLPSYGRVRDGAPVEPDRYDYRRAARDALHFSKLVDRLVQNLRRVAGFDLQYFATVEPQKRLAPHLHMAIRGTMSRADVRAVVAATYHQVWWPQADEVVYEGDRLPVWVERPEREDGSAWWDGQSGDYVDPASGEVLPTWGDALDELGSAEQAEPLHVLRFGSQVDVQGVLAGSKDADQCIRYLAKYLTKSIGGTVAPEESRRRAHASRLVEALRFEPCAPTCPNWLRYGVQPKGAKAGMVPGRCRGKAHKPEHLGYAGRRVLVSRKWSGKTLGEHRRDRRAWVLNVLGIADDQQAHEPGRYLWAPVPDGAAGLESRAVRTLRQVAERQRWRAYLADLAVRAEGPPDGVAGAAVR</sequence>
<feature type="region of interest" description="Disordered" evidence="1">
    <location>
        <begin position="145"/>
        <end position="175"/>
    </location>
</feature>
<dbReference type="OrthoDB" id="3203793at2"/>
<comment type="caution">
    <text evidence="2">The sequence shown here is derived from an EMBL/GenBank/DDBJ whole genome shotgun (WGS) entry which is preliminary data.</text>
</comment>
<dbReference type="AlphaFoldDB" id="A0A367EPR9"/>
<feature type="compositionally biased region" description="Basic and acidic residues" evidence="1">
    <location>
        <begin position="153"/>
        <end position="175"/>
    </location>
</feature>
<dbReference type="InterPro" id="IPR046828">
    <property type="entry name" value="RepSA"/>
</dbReference>
<proteinExistence type="predicted"/>
<evidence type="ECO:0000313" key="3">
    <source>
        <dbReference type="Proteomes" id="UP000253094"/>
    </source>
</evidence>
<name>A0A367EPR9_9ACTN</name>